<feature type="chain" id="PRO_5037679578" evidence="2">
    <location>
        <begin position="22"/>
        <end position="89"/>
    </location>
</feature>
<dbReference type="PANTHER" id="PTHR23421">
    <property type="entry name" value="BETA-GALACTOSIDASE RELATED"/>
    <property type="match status" value="1"/>
</dbReference>
<dbReference type="AlphaFoldDB" id="A0A915JVA2"/>
<dbReference type="Pfam" id="PF01301">
    <property type="entry name" value="Glyco_hydro_35"/>
    <property type="match status" value="1"/>
</dbReference>
<evidence type="ECO:0000313" key="5">
    <source>
        <dbReference type="WBParaSite" id="nRc.2.0.1.t29702-RA"/>
    </source>
</evidence>
<sequence>MLISRMLICIIFVSFYSGLRGSSLVAEKTGFYLNGTQFRIMSGSMHYFRIPRAYWKDRLEKLKDCGLNTVETYVAWNLHEKERGKTIQS</sequence>
<keyword evidence="4" id="KW-1185">Reference proteome</keyword>
<dbReference type="Proteomes" id="UP000887565">
    <property type="component" value="Unplaced"/>
</dbReference>
<accession>A0A915JVA2</accession>
<evidence type="ECO:0000313" key="4">
    <source>
        <dbReference type="Proteomes" id="UP000887565"/>
    </source>
</evidence>
<dbReference type="SUPFAM" id="SSF51445">
    <property type="entry name" value="(Trans)glycosidases"/>
    <property type="match status" value="1"/>
</dbReference>
<dbReference type="Gene3D" id="3.20.20.80">
    <property type="entry name" value="Glycosidases"/>
    <property type="match status" value="1"/>
</dbReference>
<keyword evidence="2" id="KW-0732">Signal</keyword>
<proteinExistence type="inferred from homology"/>
<evidence type="ECO:0000259" key="3">
    <source>
        <dbReference type="Pfam" id="PF01301"/>
    </source>
</evidence>
<dbReference type="InterPro" id="IPR001944">
    <property type="entry name" value="Glycoside_Hdrlase_35"/>
</dbReference>
<comment type="similarity">
    <text evidence="1">Belongs to the glycosyl hydrolase 35 family.</text>
</comment>
<protein>
    <submittedName>
        <fullName evidence="5">Glycoside hydrolase 35 catalytic domain-containing protein</fullName>
    </submittedName>
</protein>
<reference evidence="5" key="1">
    <citation type="submission" date="2022-11" db="UniProtKB">
        <authorList>
            <consortium name="WormBaseParasite"/>
        </authorList>
    </citation>
    <scope>IDENTIFICATION</scope>
</reference>
<name>A0A915JVA2_ROMCU</name>
<evidence type="ECO:0000256" key="1">
    <source>
        <dbReference type="ARBA" id="ARBA00009809"/>
    </source>
</evidence>
<dbReference type="GO" id="GO:0005975">
    <property type="term" value="P:carbohydrate metabolic process"/>
    <property type="evidence" value="ECO:0007669"/>
    <property type="project" value="InterPro"/>
</dbReference>
<dbReference type="WBParaSite" id="nRc.2.0.1.t29702-RA">
    <property type="protein sequence ID" value="nRc.2.0.1.t29702-RA"/>
    <property type="gene ID" value="nRc.2.0.1.g29702"/>
</dbReference>
<feature type="signal peptide" evidence="2">
    <location>
        <begin position="1"/>
        <end position="21"/>
    </location>
</feature>
<dbReference type="GO" id="GO:0004553">
    <property type="term" value="F:hydrolase activity, hydrolyzing O-glycosyl compounds"/>
    <property type="evidence" value="ECO:0007669"/>
    <property type="project" value="InterPro"/>
</dbReference>
<dbReference type="InterPro" id="IPR017853">
    <property type="entry name" value="GH"/>
</dbReference>
<feature type="domain" description="Glycoside hydrolase 35 catalytic" evidence="3">
    <location>
        <begin position="31"/>
        <end position="86"/>
    </location>
</feature>
<evidence type="ECO:0000256" key="2">
    <source>
        <dbReference type="SAM" id="SignalP"/>
    </source>
</evidence>
<dbReference type="InterPro" id="IPR031330">
    <property type="entry name" value="Gly_Hdrlase_35_cat"/>
</dbReference>
<dbReference type="PRINTS" id="PR00742">
    <property type="entry name" value="GLHYDRLASE35"/>
</dbReference>
<organism evidence="4 5">
    <name type="scientific">Romanomermis culicivorax</name>
    <name type="common">Nematode worm</name>
    <dbReference type="NCBI Taxonomy" id="13658"/>
    <lineage>
        <taxon>Eukaryota</taxon>
        <taxon>Metazoa</taxon>
        <taxon>Ecdysozoa</taxon>
        <taxon>Nematoda</taxon>
        <taxon>Enoplea</taxon>
        <taxon>Dorylaimia</taxon>
        <taxon>Mermithida</taxon>
        <taxon>Mermithoidea</taxon>
        <taxon>Mermithidae</taxon>
        <taxon>Romanomermis</taxon>
    </lineage>
</organism>